<dbReference type="GO" id="GO:0005737">
    <property type="term" value="C:cytoplasm"/>
    <property type="evidence" value="ECO:0007669"/>
    <property type="project" value="UniProtKB-SubCell"/>
</dbReference>
<keyword evidence="13" id="KW-0788">Thiol protease</keyword>
<dbReference type="GO" id="GO:0071947">
    <property type="term" value="P:protein deubiquitination involved in ubiquitin-dependent protein catabolic process"/>
    <property type="evidence" value="ECO:0007669"/>
    <property type="project" value="TreeGrafter"/>
</dbReference>
<dbReference type="GO" id="GO:0004843">
    <property type="term" value="F:cysteine-type deubiquitinase activity"/>
    <property type="evidence" value="ECO:0007669"/>
    <property type="project" value="UniProtKB-EC"/>
</dbReference>
<evidence type="ECO:0000256" key="9">
    <source>
        <dbReference type="ARBA" id="ARBA00022723"/>
    </source>
</evidence>
<dbReference type="PANTHER" id="PTHR13367">
    <property type="entry name" value="UBIQUITIN THIOESTERASE"/>
    <property type="match status" value="1"/>
</dbReference>
<dbReference type="AlphaFoldDB" id="A0A672JNV4"/>
<evidence type="ECO:0000313" key="19">
    <source>
        <dbReference type="Ensembl" id="ENSSFAP00005055896.1"/>
    </source>
</evidence>
<keyword evidence="20" id="KW-1185">Reference proteome</keyword>
<evidence type="ECO:0000256" key="14">
    <source>
        <dbReference type="ARBA" id="ARBA00022833"/>
    </source>
</evidence>
<feature type="domain" description="A20-type" evidence="18">
    <location>
        <begin position="616"/>
        <end position="651"/>
    </location>
</feature>
<keyword evidence="15" id="KW-0539">Nucleus</keyword>
<name>A0A672JNV4_SALFA</name>
<dbReference type="InterPro" id="IPR002653">
    <property type="entry name" value="Znf_A20"/>
</dbReference>
<reference evidence="19" key="2">
    <citation type="submission" date="2025-08" db="UniProtKB">
        <authorList>
            <consortium name="Ensembl"/>
        </authorList>
    </citation>
    <scope>IDENTIFICATION</scope>
</reference>
<evidence type="ECO:0000313" key="20">
    <source>
        <dbReference type="Proteomes" id="UP000472267"/>
    </source>
</evidence>
<dbReference type="SMART" id="SM00259">
    <property type="entry name" value="ZnF_A20"/>
    <property type="match status" value="6"/>
</dbReference>
<feature type="domain" description="OTU" evidence="17">
    <location>
        <begin position="96"/>
        <end position="265"/>
    </location>
</feature>
<dbReference type="PROSITE" id="PS50802">
    <property type="entry name" value="OTU"/>
    <property type="match status" value="1"/>
</dbReference>
<evidence type="ECO:0000256" key="15">
    <source>
        <dbReference type="ARBA" id="ARBA00023242"/>
    </source>
</evidence>
<keyword evidence="7" id="KW-0597">Phosphoprotein</keyword>
<evidence type="ECO:0000256" key="8">
    <source>
        <dbReference type="ARBA" id="ARBA00022670"/>
    </source>
</evidence>
<protein>
    <recommendedName>
        <fullName evidence="5">ubiquitinyl hydrolase 1</fullName>
        <ecNumber evidence="5">3.4.19.12</ecNumber>
    </recommendedName>
</protein>
<evidence type="ECO:0000256" key="11">
    <source>
        <dbReference type="ARBA" id="ARBA00022786"/>
    </source>
</evidence>
<dbReference type="GO" id="GO:1990168">
    <property type="term" value="P:protein K33-linked deubiquitination"/>
    <property type="evidence" value="ECO:0007669"/>
    <property type="project" value="TreeGrafter"/>
</dbReference>
<dbReference type="Pfam" id="PF01754">
    <property type="entry name" value="zf-A20"/>
    <property type="match status" value="5"/>
</dbReference>
<feature type="region of interest" description="Disordered" evidence="16">
    <location>
        <begin position="653"/>
        <end position="681"/>
    </location>
</feature>
<comment type="catalytic activity">
    <reaction evidence="1">
        <text>Thiol-dependent hydrolysis of ester, thioester, amide, peptide and isopeptide bonds formed by the C-terminal Gly of ubiquitin (a 76-residue protein attached to proteins as an intracellular targeting signal).</text>
        <dbReference type="EC" id="3.4.19.12"/>
    </reaction>
</comment>
<dbReference type="GO" id="GO:0070530">
    <property type="term" value="F:K63-linked polyubiquitin modification-dependent protein binding"/>
    <property type="evidence" value="ECO:0007669"/>
    <property type="project" value="TreeGrafter"/>
</dbReference>
<dbReference type="Ensembl" id="ENSSFAT00005057600.1">
    <property type="protein sequence ID" value="ENSSFAP00005055896.1"/>
    <property type="gene ID" value="ENSSFAG00005026448.1"/>
</dbReference>
<dbReference type="Gene3D" id="1.20.5.4770">
    <property type="match status" value="1"/>
</dbReference>
<evidence type="ECO:0000256" key="5">
    <source>
        <dbReference type="ARBA" id="ARBA00012759"/>
    </source>
</evidence>
<dbReference type="PROSITE" id="PS51036">
    <property type="entry name" value="ZF_A20"/>
    <property type="match status" value="4"/>
</dbReference>
<dbReference type="GO" id="GO:0003677">
    <property type="term" value="F:DNA binding"/>
    <property type="evidence" value="ECO:0007669"/>
    <property type="project" value="InterPro"/>
</dbReference>
<dbReference type="GO" id="GO:0016477">
    <property type="term" value="P:cell migration"/>
    <property type="evidence" value="ECO:0007669"/>
    <property type="project" value="TreeGrafter"/>
</dbReference>
<dbReference type="Pfam" id="PF02338">
    <property type="entry name" value="OTU"/>
    <property type="match status" value="1"/>
</dbReference>
<evidence type="ECO:0000256" key="10">
    <source>
        <dbReference type="ARBA" id="ARBA00022771"/>
    </source>
</evidence>
<evidence type="ECO:0000256" key="12">
    <source>
        <dbReference type="ARBA" id="ARBA00022801"/>
    </source>
</evidence>
<evidence type="ECO:0000256" key="2">
    <source>
        <dbReference type="ARBA" id="ARBA00004123"/>
    </source>
</evidence>
<reference evidence="19" key="3">
    <citation type="submission" date="2025-09" db="UniProtKB">
        <authorList>
            <consortium name="Ensembl"/>
        </authorList>
    </citation>
    <scope>IDENTIFICATION</scope>
</reference>
<dbReference type="EC" id="3.4.19.12" evidence="5"/>
<keyword evidence="9" id="KW-0479">Metal-binding</keyword>
<dbReference type="PANTHER" id="PTHR13367:SF3">
    <property type="entry name" value="TUMOR NECROSIS FACTOR ALPHA-INDUCED PROTEIN 3"/>
    <property type="match status" value="1"/>
</dbReference>
<evidence type="ECO:0000256" key="4">
    <source>
        <dbReference type="ARBA" id="ARBA00005865"/>
    </source>
</evidence>
<dbReference type="GO" id="GO:0008270">
    <property type="term" value="F:zinc ion binding"/>
    <property type="evidence" value="ECO:0007669"/>
    <property type="project" value="UniProtKB-KW"/>
</dbReference>
<evidence type="ECO:0000259" key="17">
    <source>
        <dbReference type="PROSITE" id="PS50802"/>
    </source>
</evidence>
<dbReference type="GO" id="GO:0007010">
    <property type="term" value="P:cytoskeleton organization"/>
    <property type="evidence" value="ECO:0007669"/>
    <property type="project" value="TreeGrafter"/>
</dbReference>
<evidence type="ECO:0000259" key="18">
    <source>
        <dbReference type="PROSITE" id="PS51036"/>
    </source>
</evidence>
<sequence>MSQGQNFLPKFLFVSNLLKAVKIRQRVPNDVVKPAASGGLMHHLRGMHRYTLEMIAMNHFPQAFREVVQAAILDRAMQASLEQEKKLNWCRELKKMVPLRTNGDGNCLLHAASQYMLGVQDTDLVLRKALHSVLKETDTGVFKARFQAELVQSQEFTQTGLRYTTMNWEEEWEKIVKMASPVSSSNGLQFDSLEDIHIFILSNILRRPIIVIADQVVRSMKSGSSISPLNVGGIYLPLHWPPTECYKYPIVLGYDSQHFAPLITIKDSGPEIRAVPLINPRRVGFEELKVHFLMEKEQPQKERLLKDYLHLIEIPVIGLGHDTTRIMKAARLDEGNLPEDMNLMEDYLQLVNHEYQRWQEDKEQAWAAQPQRPPPFSVSQLSLIEIRCATPRCTFYVSVDTQPHCHECFEKRPPCSSSGRGVVLSSPRSAPPTAPSLSLYSETHAMKCKTPGCLFTLSVEHDGLCERCFNSRQNHGPPGGPGWTQWGGRDSETERCSVCRQEAFRIFNGLCPPCMQRQQAPERGEPQQSNPRTEASSSAWTQARDSERPCLTLTPGHTSAWQVPLARPCKRSGCQFFGTPEKLGFCTICYVDYQTNHHLTPPPASVQSRHGLETGFQNASRCRGPGCGAVGKAMLEGYCDKCYVKEQSARLNQVAHRTPHSPPLRDRAAKPRSTQQSQTQTQTQCRRSGCSNVSPGCTDLCPECHTRGQGREAGRRAQAPKEKSKQRCRTQGCDHYANQEKQGYCNECDHFKQIYRG</sequence>
<dbReference type="Proteomes" id="UP000472267">
    <property type="component" value="Chromosome 13"/>
</dbReference>
<keyword evidence="8" id="KW-0645">Protease</keyword>
<keyword evidence="14" id="KW-0862">Zinc</keyword>
<evidence type="ECO:0000256" key="16">
    <source>
        <dbReference type="SAM" id="MobiDB-lite"/>
    </source>
</evidence>
<dbReference type="Gene3D" id="4.10.240.30">
    <property type="match status" value="4"/>
</dbReference>
<comment type="similarity">
    <text evidence="4">Belongs to the peptidase C64 family.</text>
</comment>
<evidence type="ECO:0000256" key="6">
    <source>
        <dbReference type="ARBA" id="ARBA00022490"/>
    </source>
</evidence>
<feature type="compositionally biased region" description="Polar residues" evidence="16">
    <location>
        <begin position="526"/>
        <end position="543"/>
    </location>
</feature>
<dbReference type="GO" id="GO:0035523">
    <property type="term" value="P:protein K29-linked deubiquitination"/>
    <property type="evidence" value="ECO:0007669"/>
    <property type="project" value="TreeGrafter"/>
</dbReference>
<feature type="region of interest" description="Disordered" evidence="16">
    <location>
        <begin position="518"/>
        <end position="544"/>
    </location>
</feature>
<keyword evidence="12" id="KW-0378">Hydrolase</keyword>
<dbReference type="FunFam" id="1.20.5.4770:FF:000009">
    <property type="entry name" value="Tumor necrosis factor, alpha-induced protein 3"/>
    <property type="match status" value="1"/>
</dbReference>
<feature type="domain" description="A20-type" evidence="18">
    <location>
        <begin position="442"/>
        <end position="477"/>
    </location>
</feature>
<dbReference type="InterPro" id="IPR051346">
    <property type="entry name" value="OTU_Deubiquitinase"/>
</dbReference>
<dbReference type="CDD" id="cd22766">
    <property type="entry name" value="OTU_TNFAIP3"/>
    <property type="match status" value="1"/>
</dbReference>
<dbReference type="GO" id="GO:0030177">
    <property type="term" value="P:positive regulation of Wnt signaling pathway"/>
    <property type="evidence" value="ECO:0007669"/>
    <property type="project" value="TreeGrafter"/>
</dbReference>
<accession>A0A672JNV4</accession>
<evidence type="ECO:0000256" key="7">
    <source>
        <dbReference type="ARBA" id="ARBA00022553"/>
    </source>
</evidence>
<proteinExistence type="inferred from homology"/>
<evidence type="ECO:0000256" key="13">
    <source>
        <dbReference type="ARBA" id="ARBA00022807"/>
    </source>
</evidence>
<evidence type="ECO:0000256" key="3">
    <source>
        <dbReference type="ARBA" id="ARBA00004496"/>
    </source>
</evidence>
<keyword evidence="6" id="KW-0963">Cytoplasm</keyword>
<dbReference type="FunFam" id="3.90.70.80:FF:000011">
    <property type="entry name" value="tumor necrosis factor alpha-induced protein 3"/>
    <property type="match status" value="1"/>
</dbReference>
<comment type="subcellular location">
    <subcellularLocation>
        <location evidence="3">Cytoplasm</location>
    </subcellularLocation>
    <subcellularLocation>
        <location evidence="2">Nucleus</location>
    </subcellularLocation>
</comment>
<gene>
    <name evidence="19" type="primary">tnfaip3</name>
</gene>
<organism evidence="19 20">
    <name type="scientific">Salarias fasciatus</name>
    <name type="common">Jewelled blenny</name>
    <name type="synonym">Blennius fasciatus</name>
    <dbReference type="NCBI Taxonomy" id="181472"/>
    <lineage>
        <taxon>Eukaryota</taxon>
        <taxon>Metazoa</taxon>
        <taxon>Chordata</taxon>
        <taxon>Craniata</taxon>
        <taxon>Vertebrata</taxon>
        <taxon>Euteleostomi</taxon>
        <taxon>Actinopterygii</taxon>
        <taxon>Neopterygii</taxon>
        <taxon>Teleostei</taxon>
        <taxon>Neoteleostei</taxon>
        <taxon>Acanthomorphata</taxon>
        <taxon>Ovalentaria</taxon>
        <taxon>Blenniimorphae</taxon>
        <taxon>Blenniiformes</taxon>
        <taxon>Blennioidei</taxon>
        <taxon>Blenniidae</taxon>
        <taxon>Salariinae</taxon>
        <taxon>Salarias</taxon>
    </lineage>
</organism>
<feature type="domain" description="A20-type" evidence="18">
    <location>
        <begin position="722"/>
        <end position="757"/>
    </location>
</feature>
<dbReference type="GO" id="GO:0005634">
    <property type="term" value="C:nucleus"/>
    <property type="evidence" value="ECO:0007669"/>
    <property type="project" value="UniProtKB-SubCell"/>
</dbReference>
<keyword evidence="11" id="KW-0833">Ubl conjugation pathway</keyword>
<dbReference type="FunFam" id="4.10.240.30:FF:000001">
    <property type="entry name" value="Tumor necrosis factor alpha-induced protein 3"/>
    <property type="match status" value="1"/>
</dbReference>
<evidence type="ECO:0000256" key="1">
    <source>
        <dbReference type="ARBA" id="ARBA00000707"/>
    </source>
</evidence>
<reference evidence="19" key="1">
    <citation type="submission" date="2019-06" db="EMBL/GenBank/DDBJ databases">
        <authorList>
            <consortium name="Wellcome Sanger Institute Data Sharing"/>
        </authorList>
    </citation>
    <scope>NUCLEOTIDE SEQUENCE [LARGE SCALE GENOMIC DNA]</scope>
</reference>
<dbReference type="InterPro" id="IPR003323">
    <property type="entry name" value="OTU_dom"/>
</dbReference>
<feature type="domain" description="A20-type" evidence="18">
    <location>
        <begin position="563"/>
        <end position="598"/>
    </location>
</feature>
<keyword evidence="10" id="KW-0863">Zinc-finger</keyword>